<dbReference type="EMBL" id="JBFARM010000011">
    <property type="protein sequence ID" value="MEV4290619.1"/>
    <property type="molecule type" value="Genomic_DNA"/>
</dbReference>
<evidence type="ECO:0000313" key="3">
    <source>
        <dbReference type="Proteomes" id="UP001552427"/>
    </source>
</evidence>
<accession>A0ABV3HDL1</accession>
<dbReference type="Gene3D" id="3.20.20.140">
    <property type="entry name" value="Metal-dependent hydrolases"/>
    <property type="match status" value="1"/>
</dbReference>
<dbReference type="PANTHER" id="PTHR43135:SF3">
    <property type="entry name" value="ALPHA-D-RIBOSE 1-METHYLPHOSPHONATE 5-TRIPHOSPHATE DIPHOSPHATASE"/>
    <property type="match status" value="1"/>
</dbReference>
<dbReference type="Pfam" id="PF01979">
    <property type="entry name" value="Amidohydro_1"/>
    <property type="match status" value="1"/>
</dbReference>
<dbReference type="SUPFAM" id="SSF51556">
    <property type="entry name" value="Metallo-dependent hydrolases"/>
    <property type="match status" value="1"/>
</dbReference>
<gene>
    <name evidence="2" type="ORF">AB0K40_34360</name>
</gene>
<protein>
    <submittedName>
        <fullName evidence="2">Amidohydrolase family protein</fullName>
    </submittedName>
</protein>
<dbReference type="Proteomes" id="UP001552427">
    <property type="component" value="Unassembled WGS sequence"/>
</dbReference>
<dbReference type="PANTHER" id="PTHR43135">
    <property type="entry name" value="ALPHA-D-RIBOSE 1-METHYLPHOSPHONATE 5-TRIPHOSPHATE DIPHOSPHATASE"/>
    <property type="match status" value="1"/>
</dbReference>
<sequence length="432" mass="45819">MTATDGRAPANEPVWLSGGHVVDVRSGKVRRDTNVVVRGGRIDRLTADAPPPGARTVRLDGRYLLPGLISVHTHLSVVYPFSATDEAEDSGITALRALSRARDALYAGVTTIRSVHEQNRADLLVRTAAGQGWVEAPRIVGAGRAISTTGGHGHGSACVYADGYDSFLRAARAELAAGADLIKIFITGGIAHQGESFTGAQMTIDEMRAVVRAAEEHNTYVTAHAGAGSAIREALSAGVRGYEHAYELDADTARQMAAQRVYLTPTLCVTRCPEWMAEHSFTPWQIERALEVGPGHLASIRTAIAAGVANPDDPEKPGITFLAGTDYPPGEPIEDTVVAVREMEFLAEAGLSTEQALRSGTLEAARLVGLRGQAGAVEEGHLADLIVTERDPLSDLSALRRISFVMQAGRIVRDDLPAVPAVPDIHPTEGAQ</sequence>
<dbReference type="InterPro" id="IPR051781">
    <property type="entry name" value="Metallo-dep_Hydrolase"/>
</dbReference>
<proteinExistence type="predicted"/>
<organism evidence="2 3">
    <name type="scientific">Nonomuraea bangladeshensis</name>
    <dbReference type="NCBI Taxonomy" id="404385"/>
    <lineage>
        <taxon>Bacteria</taxon>
        <taxon>Bacillati</taxon>
        <taxon>Actinomycetota</taxon>
        <taxon>Actinomycetes</taxon>
        <taxon>Streptosporangiales</taxon>
        <taxon>Streptosporangiaceae</taxon>
        <taxon>Nonomuraea</taxon>
    </lineage>
</organism>
<dbReference type="InterPro" id="IPR006680">
    <property type="entry name" value="Amidohydro-rel"/>
</dbReference>
<evidence type="ECO:0000259" key="1">
    <source>
        <dbReference type="Pfam" id="PF01979"/>
    </source>
</evidence>
<dbReference type="CDD" id="cd01299">
    <property type="entry name" value="Met_dep_hydrolase_A"/>
    <property type="match status" value="1"/>
</dbReference>
<dbReference type="RefSeq" id="WP_364457734.1">
    <property type="nucleotide sequence ID" value="NZ_JBFARM010000011.1"/>
</dbReference>
<dbReference type="InterPro" id="IPR057744">
    <property type="entry name" value="OTAase-like"/>
</dbReference>
<comment type="caution">
    <text evidence="2">The sequence shown here is derived from an EMBL/GenBank/DDBJ whole genome shotgun (WGS) entry which is preliminary data.</text>
</comment>
<dbReference type="Gene3D" id="2.30.40.10">
    <property type="entry name" value="Urease, subunit C, domain 1"/>
    <property type="match status" value="1"/>
</dbReference>
<dbReference type="InterPro" id="IPR011059">
    <property type="entry name" value="Metal-dep_hydrolase_composite"/>
</dbReference>
<name>A0ABV3HDL1_9ACTN</name>
<feature type="domain" description="Amidohydrolase-related" evidence="1">
    <location>
        <begin position="63"/>
        <end position="412"/>
    </location>
</feature>
<dbReference type="InterPro" id="IPR032466">
    <property type="entry name" value="Metal_Hydrolase"/>
</dbReference>
<reference evidence="2 3" key="1">
    <citation type="submission" date="2024-06" db="EMBL/GenBank/DDBJ databases">
        <title>The Natural Products Discovery Center: Release of the First 8490 Sequenced Strains for Exploring Actinobacteria Biosynthetic Diversity.</title>
        <authorList>
            <person name="Kalkreuter E."/>
            <person name="Kautsar S.A."/>
            <person name="Yang D."/>
            <person name="Bader C.D."/>
            <person name="Teijaro C.N."/>
            <person name="Fluegel L."/>
            <person name="Davis C.M."/>
            <person name="Simpson J.R."/>
            <person name="Lauterbach L."/>
            <person name="Steele A.D."/>
            <person name="Gui C."/>
            <person name="Meng S."/>
            <person name="Li G."/>
            <person name="Viehrig K."/>
            <person name="Ye F."/>
            <person name="Su P."/>
            <person name="Kiefer A.F."/>
            <person name="Nichols A."/>
            <person name="Cepeda A.J."/>
            <person name="Yan W."/>
            <person name="Fan B."/>
            <person name="Jiang Y."/>
            <person name="Adhikari A."/>
            <person name="Zheng C.-J."/>
            <person name="Schuster L."/>
            <person name="Cowan T.M."/>
            <person name="Smanski M.J."/>
            <person name="Chevrette M.G."/>
            <person name="De Carvalho L.P.S."/>
            <person name="Shen B."/>
        </authorList>
    </citation>
    <scope>NUCLEOTIDE SEQUENCE [LARGE SCALE GENOMIC DNA]</scope>
    <source>
        <strain evidence="2 3">NPDC049574</strain>
    </source>
</reference>
<keyword evidence="3" id="KW-1185">Reference proteome</keyword>
<evidence type="ECO:0000313" key="2">
    <source>
        <dbReference type="EMBL" id="MEV4290619.1"/>
    </source>
</evidence>
<dbReference type="SUPFAM" id="SSF51338">
    <property type="entry name" value="Composite domain of metallo-dependent hydrolases"/>
    <property type="match status" value="1"/>
</dbReference>